<evidence type="ECO:0000313" key="2">
    <source>
        <dbReference type="Proteomes" id="UP000594263"/>
    </source>
</evidence>
<keyword evidence="2" id="KW-1185">Reference proteome</keyword>
<dbReference type="Proteomes" id="UP000594263">
    <property type="component" value="Unplaced"/>
</dbReference>
<dbReference type="PANTHER" id="PTHR34287">
    <property type="entry name" value="OS06G0551500 PROTEIN-RELATED"/>
    <property type="match status" value="1"/>
</dbReference>
<evidence type="ECO:0000313" key="1">
    <source>
        <dbReference type="EnsemblPlants" id="Kaladp0019s0098.1.v1.1"/>
    </source>
</evidence>
<proteinExistence type="predicted"/>
<dbReference type="PANTHER" id="PTHR34287:SF4">
    <property type="entry name" value="OS04G0504200 PROTEIN"/>
    <property type="match status" value="1"/>
</dbReference>
<reference evidence="1" key="1">
    <citation type="submission" date="2021-01" db="UniProtKB">
        <authorList>
            <consortium name="EnsemblPlants"/>
        </authorList>
    </citation>
    <scope>IDENTIFICATION</scope>
</reference>
<dbReference type="EnsemblPlants" id="Kaladp0019s0098.1.v1.1">
    <property type="protein sequence ID" value="Kaladp0019s0098.1.v1.1"/>
    <property type="gene ID" value="Kaladp0019s0098.v1.1"/>
</dbReference>
<sequence length="189" mass="21554">MVDDDYPDDERVRLIKVVEYLEPTMAKELLCKFPDGSWAFDFDYTQSSIWSPVAPRAFKSIPLSELERVLEFNLDPEEEEKKKVATPASVSRRKRHQCTYGMGLVNKSALKRVSRNIKSSVLSMSFVRKKMVCASAPSPAPIKRRPSTLKSSKGWDVVLKAASKHFKKRKKKDEIVHVKLSDNIKNGIL</sequence>
<dbReference type="AlphaFoldDB" id="A0A7N0T330"/>
<accession>A0A7N0T330</accession>
<dbReference type="Gramene" id="Kaladp0019s0098.1.v1.1">
    <property type="protein sequence ID" value="Kaladp0019s0098.1.v1.1"/>
    <property type="gene ID" value="Kaladp0019s0098.v1.1"/>
</dbReference>
<dbReference type="OMA" id="GACNPIM"/>
<name>A0A7N0T330_KALFE</name>
<protein>
    <submittedName>
        <fullName evidence="1">Uncharacterized protein</fullName>
    </submittedName>
</protein>
<organism evidence="1 2">
    <name type="scientific">Kalanchoe fedtschenkoi</name>
    <name type="common">Lavender scallops</name>
    <name type="synonym">South American air plant</name>
    <dbReference type="NCBI Taxonomy" id="63787"/>
    <lineage>
        <taxon>Eukaryota</taxon>
        <taxon>Viridiplantae</taxon>
        <taxon>Streptophyta</taxon>
        <taxon>Embryophyta</taxon>
        <taxon>Tracheophyta</taxon>
        <taxon>Spermatophyta</taxon>
        <taxon>Magnoliopsida</taxon>
        <taxon>eudicotyledons</taxon>
        <taxon>Gunneridae</taxon>
        <taxon>Pentapetalae</taxon>
        <taxon>Saxifragales</taxon>
        <taxon>Crassulaceae</taxon>
        <taxon>Kalanchoe</taxon>
    </lineage>
</organism>